<reference evidence="3 4" key="1">
    <citation type="submission" date="2024-06" db="EMBL/GenBank/DDBJ databases">
        <title>The Natural Products Discovery Center: Release of the First 8490 Sequenced Strains for Exploring Actinobacteria Biosynthetic Diversity.</title>
        <authorList>
            <person name="Kalkreuter E."/>
            <person name="Kautsar S.A."/>
            <person name="Yang D."/>
            <person name="Bader C.D."/>
            <person name="Teijaro C.N."/>
            <person name="Fluegel L."/>
            <person name="Davis C.M."/>
            <person name="Simpson J.R."/>
            <person name="Lauterbach L."/>
            <person name="Steele A.D."/>
            <person name="Gui C."/>
            <person name="Meng S."/>
            <person name="Li G."/>
            <person name="Viehrig K."/>
            <person name="Ye F."/>
            <person name="Su P."/>
            <person name="Kiefer A.F."/>
            <person name="Nichols A."/>
            <person name="Cepeda A.J."/>
            <person name="Yan W."/>
            <person name="Fan B."/>
            <person name="Jiang Y."/>
            <person name="Adhikari A."/>
            <person name="Zheng C.-J."/>
            <person name="Schuster L."/>
            <person name="Cowan T.M."/>
            <person name="Smanski M.J."/>
            <person name="Chevrette M.G."/>
            <person name="De Carvalho L.P.S."/>
            <person name="Shen B."/>
        </authorList>
    </citation>
    <scope>NUCLEOTIDE SEQUENCE [LARGE SCALE GENOMIC DNA]</scope>
    <source>
        <strain evidence="3 4">NPDC048946</strain>
    </source>
</reference>
<feature type="region of interest" description="Disordered" evidence="1">
    <location>
        <begin position="200"/>
        <end position="312"/>
    </location>
</feature>
<feature type="compositionally biased region" description="Basic and acidic residues" evidence="1">
    <location>
        <begin position="125"/>
        <end position="134"/>
    </location>
</feature>
<sequence length="361" mass="38492">MTPVFGHGRLRLYLLKLLDESPRHGYEIIRLLQDRFLGLYAPSAGTVYPRLAKLEQEGLVTHSVEGGRKVYRITDAGRAELGERQAELDALETEIRESVYERAREIRDEVRTSARNLRDELRQAARDVRDDAHRPGGGPGGRPTAPPWRVPGGGGKDDPMSAWAKSLGPALSQKMVDLAEGLAQGLAGLTEQRAHLLEEEIRRRFGPDPETDDRSDPWAAETDPTDETGGAAAASGPAKTTDPARGSGGDGPRPGTESDPGSGSGSEPNPRPGAKSGGGKSGSGKSGGDTKSGAGAKSGPRGGGRHSIPDLDRHVQRLFDRFRTEIDTAAGHAGLTPSQVDRARDVLVQACSDLKTIFDEH</sequence>
<dbReference type="SUPFAM" id="SSF46785">
    <property type="entry name" value="Winged helix' DNA-binding domain"/>
    <property type="match status" value="1"/>
</dbReference>
<dbReference type="EMBL" id="JBEZFP010000148">
    <property type="protein sequence ID" value="MEU8138981.1"/>
    <property type="molecule type" value="Genomic_DNA"/>
</dbReference>
<dbReference type="CDD" id="cd00090">
    <property type="entry name" value="HTH_ARSR"/>
    <property type="match status" value="1"/>
</dbReference>
<dbReference type="PANTHER" id="PTHR43252:SF7">
    <property type="entry name" value="TRANSCRIPTIONAL REGULATOR YQJI"/>
    <property type="match status" value="1"/>
</dbReference>
<dbReference type="InterPro" id="IPR011991">
    <property type="entry name" value="ArsR-like_HTH"/>
</dbReference>
<feature type="compositionally biased region" description="Basic and acidic residues" evidence="1">
    <location>
        <begin position="200"/>
        <end position="216"/>
    </location>
</feature>
<dbReference type="InterPro" id="IPR036388">
    <property type="entry name" value="WH-like_DNA-bd_sf"/>
</dbReference>
<organism evidence="3 4">
    <name type="scientific">Streptodolium elevatio</name>
    <dbReference type="NCBI Taxonomy" id="3157996"/>
    <lineage>
        <taxon>Bacteria</taxon>
        <taxon>Bacillati</taxon>
        <taxon>Actinomycetota</taxon>
        <taxon>Actinomycetes</taxon>
        <taxon>Kitasatosporales</taxon>
        <taxon>Streptomycetaceae</taxon>
        <taxon>Streptodolium</taxon>
    </lineage>
</organism>
<dbReference type="Gene3D" id="1.10.10.10">
    <property type="entry name" value="Winged helix-like DNA-binding domain superfamily/Winged helix DNA-binding domain"/>
    <property type="match status" value="1"/>
</dbReference>
<dbReference type="RefSeq" id="WP_358362790.1">
    <property type="nucleotide sequence ID" value="NZ_JBEZFP010000148.1"/>
</dbReference>
<evidence type="ECO:0000256" key="1">
    <source>
        <dbReference type="SAM" id="MobiDB-lite"/>
    </source>
</evidence>
<feature type="compositionally biased region" description="Gly residues" evidence="1">
    <location>
        <begin position="275"/>
        <end position="287"/>
    </location>
</feature>
<gene>
    <name evidence="3" type="ORF">AB0C36_36470</name>
</gene>
<feature type="domain" description="Transcription regulator PadR N-terminal" evidence="2">
    <location>
        <begin position="14"/>
        <end position="82"/>
    </location>
</feature>
<feature type="compositionally biased region" description="Low complexity" evidence="1">
    <location>
        <begin position="289"/>
        <end position="299"/>
    </location>
</feature>
<keyword evidence="4" id="KW-1185">Reference proteome</keyword>
<dbReference type="Proteomes" id="UP001551482">
    <property type="component" value="Unassembled WGS sequence"/>
</dbReference>
<protein>
    <submittedName>
        <fullName evidence="3">Helix-turn-helix transcriptional regulator</fullName>
    </submittedName>
</protein>
<evidence type="ECO:0000313" key="4">
    <source>
        <dbReference type="Proteomes" id="UP001551482"/>
    </source>
</evidence>
<accession>A0ABV3DTE2</accession>
<name>A0ABV3DTE2_9ACTN</name>
<dbReference type="InterPro" id="IPR005149">
    <property type="entry name" value="Tscrpt_reg_PadR_N"/>
</dbReference>
<feature type="region of interest" description="Disordered" evidence="1">
    <location>
        <begin position="125"/>
        <end position="164"/>
    </location>
</feature>
<evidence type="ECO:0000313" key="3">
    <source>
        <dbReference type="EMBL" id="MEU8138981.1"/>
    </source>
</evidence>
<proteinExistence type="predicted"/>
<evidence type="ECO:0000259" key="2">
    <source>
        <dbReference type="Pfam" id="PF03551"/>
    </source>
</evidence>
<dbReference type="Pfam" id="PF03551">
    <property type="entry name" value="PadR"/>
    <property type="match status" value="1"/>
</dbReference>
<dbReference type="InterPro" id="IPR036390">
    <property type="entry name" value="WH_DNA-bd_sf"/>
</dbReference>
<comment type="caution">
    <text evidence="3">The sequence shown here is derived from an EMBL/GenBank/DDBJ whole genome shotgun (WGS) entry which is preliminary data.</text>
</comment>
<dbReference type="PANTHER" id="PTHR43252">
    <property type="entry name" value="TRANSCRIPTIONAL REGULATOR YQJI"/>
    <property type="match status" value="1"/>
</dbReference>
<feature type="compositionally biased region" description="Low complexity" evidence="1">
    <location>
        <begin position="254"/>
        <end position="274"/>
    </location>
</feature>